<evidence type="ECO:0000259" key="4">
    <source>
        <dbReference type="Pfam" id="PF00456"/>
    </source>
</evidence>
<name>A0A4P6LWK1_9FIRM</name>
<dbReference type="PANTHER" id="PTHR47514">
    <property type="entry name" value="TRANSKETOLASE N-TERMINAL SECTION-RELATED"/>
    <property type="match status" value="1"/>
</dbReference>
<gene>
    <name evidence="5" type="primary">tktB</name>
    <name evidence="5" type="ORF">PMF13cell1_01703</name>
</gene>
<comment type="similarity">
    <text evidence="2">Belongs to the transketolase family.</text>
</comment>
<dbReference type="GO" id="GO:0004802">
    <property type="term" value="F:transketolase activity"/>
    <property type="evidence" value="ECO:0007669"/>
    <property type="project" value="UniProtKB-EC"/>
</dbReference>
<protein>
    <submittedName>
        <fullName evidence="5">Transketolase 2</fullName>
        <ecNumber evidence="5">2.2.1.1</ecNumber>
    </submittedName>
</protein>
<sequence>MEDLKAKAYALRRDVLDMVYRAKTGHIGGDFSVMEILTALYFKEMNISPQNQDDPDRDYFVMSKGHSVEAYYAVLAAKGFFPAEEVKAQFSVFGSKYIGHPNNKLPGIEMNSGSLGHGLPVCVGIAKACRMDKRPSRVYTVMGDGELAEGSVWEGVMAASQYGLDNLLAVVDRNRLQISGCTEDIMHHDDLAARFAAFGWEVLTADGNDVEALLKTFGKARKVEGKPAVVIADTTKGCGVSFMENAAGWHHKVPTAQQYDQAVKELKEKEEAARNE</sequence>
<evidence type="ECO:0000313" key="5">
    <source>
        <dbReference type="EMBL" id="QBE96165.1"/>
    </source>
</evidence>
<evidence type="ECO:0000256" key="2">
    <source>
        <dbReference type="ARBA" id="ARBA00007131"/>
    </source>
</evidence>
<dbReference type="CDD" id="cd02012">
    <property type="entry name" value="TPP_TK"/>
    <property type="match status" value="1"/>
</dbReference>
<keyword evidence="3" id="KW-0786">Thiamine pyrophosphate</keyword>
<dbReference type="Pfam" id="PF00456">
    <property type="entry name" value="Transketolase_N"/>
    <property type="match status" value="1"/>
</dbReference>
<evidence type="ECO:0000313" key="6">
    <source>
        <dbReference type="Proteomes" id="UP000289794"/>
    </source>
</evidence>
<dbReference type="InterPro" id="IPR029061">
    <property type="entry name" value="THDP-binding"/>
</dbReference>
<dbReference type="SUPFAM" id="SSF52518">
    <property type="entry name" value="Thiamin diphosphate-binding fold (THDP-binding)"/>
    <property type="match status" value="1"/>
</dbReference>
<evidence type="ECO:0000256" key="3">
    <source>
        <dbReference type="ARBA" id="ARBA00023052"/>
    </source>
</evidence>
<reference evidence="5 6" key="1">
    <citation type="submission" date="2019-01" db="EMBL/GenBank/DDBJ databases">
        <title>PMF-metabolizing Aryl O-demethylase.</title>
        <authorList>
            <person name="Kim M."/>
        </authorList>
    </citation>
    <scope>NUCLEOTIDE SEQUENCE [LARGE SCALE GENOMIC DNA]</scope>
    <source>
        <strain evidence="5 6">PMF1</strain>
    </source>
</reference>
<dbReference type="KEGG" id="bpro:PMF13cell1_01703"/>
<evidence type="ECO:0000256" key="1">
    <source>
        <dbReference type="ARBA" id="ARBA00001964"/>
    </source>
</evidence>
<feature type="domain" description="Transketolase N-terminal" evidence="4">
    <location>
        <begin position="8"/>
        <end position="251"/>
    </location>
</feature>
<comment type="cofactor">
    <cofactor evidence="1">
        <name>thiamine diphosphate</name>
        <dbReference type="ChEBI" id="CHEBI:58937"/>
    </cofactor>
</comment>
<accession>A0A4P6LWK1</accession>
<dbReference type="Proteomes" id="UP000289794">
    <property type="component" value="Chromosome"/>
</dbReference>
<dbReference type="InterPro" id="IPR005474">
    <property type="entry name" value="Transketolase_N"/>
</dbReference>
<dbReference type="PANTHER" id="PTHR47514:SF1">
    <property type="entry name" value="TRANSKETOLASE N-TERMINAL SECTION-RELATED"/>
    <property type="match status" value="1"/>
</dbReference>
<organism evidence="5 6">
    <name type="scientific">Blautia producta</name>
    <dbReference type="NCBI Taxonomy" id="33035"/>
    <lineage>
        <taxon>Bacteria</taxon>
        <taxon>Bacillati</taxon>
        <taxon>Bacillota</taxon>
        <taxon>Clostridia</taxon>
        <taxon>Lachnospirales</taxon>
        <taxon>Lachnospiraceae</taxon>
        <taxon>Blautia</taxon>
    </lineage>
</organism>
<proteinExistence type="inferred from homology"/>
<dbReference type="Gene3D" id="3.40.50.970">
    <property type="match status" value="1"/>
</dbReference>
<keyword evidence="5" id="KW-0808">Transferase</keyword>
<dbReference type="EMBL" id="CP035945">
    <property type="protein sequence ID" value="QBE96165.1"/>
    <property type="molecule type" value="Genomic_DNA"/>
</dbReference>
<dbReference type="AlphaFoldDB" id="A0A4P6LWK1"/>
<dbReference type="EC" id="2.2.1.1" evidence="5"/>
<dbReference type="RefSeq" id="WP_130180452.1">
    <property type="nucleotide sequence ID" value="NZ_CP035945.1"/>
</dbReference>